<reference evidence="1" key="1">
    <citation type="submission" date="2021-08" db="EMBL/GenBank/DDBJ databases">
        <title>Novel anaerobic bacterium isolated from sea squirt in East Sea, Republic of Korea.</title>
        <authorList>
            <person name="Nguyen T.H."/>
            <person name="Li Z."/>
            <person name="Lee Y.-J."/>
            <person name="Ko J."/>
            <person name="Kim S.-G."/>
        </authorList>
    </citation>
    <scope>NUCLEOTIDE SEQUENCE</scope>
    <source>
        <strain evidence="1">KCTC 25031</strain>
    </source>
</reference>
<accession>A0AC61NBC1</accession>
<name>A0AC61NBC1_9BACT</name>
<dbReference type="EMBL" id="CP081303">
    <property type="protein sequence ID" value="QZE12763.1"/>
    <property type="molecule type" value="Genomic_DNA"/>
</dbReference>
<keyword evidence="2" id="KW-1185">Reference proteome</keyword>
<protein>
    <submittedName>
        <fullName evidence="1">Uncharacterized protein</fullName>
    </submittedName>
</protein>
<gene>
    <name evidence="1" type="ORF">K4L44_09185</name>
</gene>
<organism evidence="1 2">
    <name type="scientific">Halosquirtibacter laminarini</name>
    <dbReference type="NCBI Taxonomy" id="3374600"/>
    <lineage>
        <taxon>Bacteria</taxon>
        <taxon>Pseudomonadati</taxon>
        <taxon>Bacteroidota</taxon>
        <taxon>Bacteroidia</taxon>
        <taxon>Marinilabiliales</taxon>
        <taxon>Prolixibacteraceae</taxon>
        <taxon>Halosquirtibacter</taxon>
    </lineage>
</organism>
<evidence type="ECO:0000313" key="2">
    <source>
        <dbReference type="Proteomes" id="UP000826212"/>
    </source>
</evidence>
<sequence length="302" mass="34097">MNLKKLTKQLLIVVSVVLVMTSCSNKNREIMIAGSGWNKIVRYDLDDQRIVWSHQLERGQECNEVSLTPNGDVLYSYRRGAKIVGKDHRTLWNYDAPDGTELQSASITIDGNILLGQCGSPAEIFEYDRAGHLLKKITFDTGVKNPHGQLRRVRKTERGTYLVPIFGRGEVWELNDSGDVLKKVKVGGVPFSAIEMAEDHWMVSCGDGHYLLEINPLTNEVIRKIERDDIHNIPLRFVAESVRLSSGNTLICNWGGHERGKKRVSSLMEITPEKEVVWSIELSDSLGMVSSVFPVWDEDCMR</sequence>
<evidence type="ECO:0000313" key="1">
    <source>
        <dbReference type="EMBL" id="QZE12763.1"/>
    </source>
</evidence>
<proteinExistence type="predicted"/>
<dbReference type="Proteomes" id="UP000826212">
    <property type="component" value="Chromosome"/>
</dbReference>